<organism evidence="3 4">
    <name type="scientific">Nakamurella alba</name>
    <dbReference type="NCBI Taxonomy" id="2665158"/>
    <lineage>
        <taxon>Bacteria</taxon>
        <taxon>Bacillati</taxon>
        <taxon>Actinomycetota</taxon>
        <taxon>Actinomycetes</taxon>
        <taxon>Nakamurellales</taxon>
        <taxon>Nakamurellaceae</taxon>
        <taxon>Nakamurella</taxon>
    </lineage>
</organism>
<comment type="caution">
    <text evidence="3">The sequence shown here is derived from an EMBL/GenBank/DDBJ whole genome shotgun (WGS) entry which is preliminary data.</text>
</comment>
<gene>
    <name evidence="3" type="ORF">GIS00_20805</name>
</gene>
<reference evidence="3 4" key="1">
    <citation type="submission" date="2019-11" db="EMBL/GenBank/DDBJ databases">
        <authorList>
            <person name="Jiang L.-Q."/>
        </authorList>
    </citation>
    <scope>NUCLEOTIDE SEQUENCE [LARGE SCALE GENOMIC DNA]</scope>
    <source>
        <strain evidence="3 4">YIM 132087</strain>
    </source>
</reference>
<dbReference type="Proteomes" id="UP000460221">
    <property type="component" value="Unassembled WGS sequence"/>
</dbReference>
<evidence type="ECO:0000313" key="3">
    <source>
        <dbReference type="EMBL" id="MTD16385.1"/>
    </source>
</evidence>
<dbReference type="GO" id="GO:0004252">
    <property type="term" value="F:serine-type endopeptidase activity"/>
    <property type="evidence" value="ECO:0007669"/>
    <property type="project" value="InterPro"/>
</dbReference>
<evidence type="ECO:0000313" key="4">
    <source>
        <dbReference type="Proteomes" id="UP000460221"/>
    </source>
</evidence>
<name>A0A7K1FQG1_9ACTN</name>
<dbReference type="InterPro" id="IPR001375">
    <property type="entry name" value="Peptidase_S9_cat"/>
</dbReference>
<dbReference type="InterPro" id="IPR002470">
    <property type="entry name" value="Peptidase_S9A"/>
</dbReference>
<evidence type="ECO:0000256" key="1">
    <source>
        <dbReference type="ARBA" id="ARBA00022801"/>
    </source>
</evidence>
<keyword evidence="1 3" id="KW-0378">Hydrolase</keyword>
<dbReference type="Gene3D" id="3.40.50.1820">
    <property type="entry name" value="alpha/beta hydrolase"/>
    <property type="match status" value="1"/>
</dbReference>
<accession>A0A7K1FQG1</accession>
<sequence>MAADVGTDRRVALPQPVMPGWSLTPDGTELIAELTGPLAPRALYRVPLGPDPEAAVRLGMCPAPLPAGTGVPPELHHYRAPDGTPLQGWWYPPAGTGQDGRPAPAVVAFHGGPESQERPAFSILAQALAAAGIGVFAPNVRGSSGYGRRFLDADDGARRPDSFQDVPATVAHLVSTGLASADRIGVQGWSYGGYLALTAVSRWPELFAAAVTHAGMSDLLSFFAETEPWMAAASVTEYGDPGADADLLRAISPLTHQDRVRAPTLLVHGAADTNVPVGESVRAHAALRAAGVPTELLLLPGEGHTVVGEQHRIRVALAVTGWFVRWLVPHG</sequence>
<dbReference type="EMBL" id="WLYK01000009">
    <property type="protein sequence ID" value="MTD16385.1"/>
    <property type="molecule type" value="Genomic_DNA"/>
</dbReference>
<keyword evidence="4" id="KW-1185">Reference proteome</keyword>
<dbReference type="AlphaFoldDB" id="A0A7K1FQG1"/>
<evidence type="ECO:0000259" key="2">
    <source>
        <dbReference type="Pfam" id="PF00326"/>
    </source>
</evidence>
<dbReference type="PANTHER" id="PTHR42776:SF27">
    <property type="entry name" value="DIPEPTIDYL PEPTIDASE FAMILY MEMBER 6"/>
    <property type="match status" value="1"/>
</dbReference>
<dbReference type="SUPFAM" id="SSF53474">
    <property type="entry name" value="alpha/beta-Hydrolases"/>
    <property type="match status" value="1"/>
</dbReference>
<dbReference type="InterPro" id="IPR029058">
    <property type="entry name" value="AB_hydrolase_fold"/>
</dbReference>
<dbReference type="Pfam" id="PF00326">
    <property type="entry name" value="Peptidase_S9"/>
    <property type="match status" value="1"/>
</dbReference>
<dbReference type="PRINTS" id="PR00862">
    <property type="entry name" value="PROLIGOPTASE"/>
</dbReference>
<dbReference type="GO" id="GO:0006508">
    <property type="term" value="P:proteolysis"/>
    <property type="evidence" value="ECO:0007669"/>
    <property type="project" value="InterPro"/>
</dbReference>
<dbReference type="PANTHER" id="PTHR42776">
    <property type="entry name" value="SERINE PEPTIDASE S9 FAMILY MEMBER"/>
    <property type="match status" value="1"/>
</dbReference>
<protein>
    <submittedName>
        <fullName evidence="3">Alpha/beta fold hydrolase</fullName>
    </submittedName>
</protein>
<proteinExistence type="predicted"/>
<feature type="domain" description="Peptidase S9 prolyl oligopeptidase catalytic" evidence="2">
    <location>
        <begin position="120"/>
        <end position="327"/>
    </location>
</feature>